<dbReference type="EMBL" id="BK015255">
    <property type="protein sequence ID" value="DAD98194.1"/>
    <property type="molecule type" value="Genomic_DNA"/>
</dbReference>
<accession>A0A8S5NVG3</accession>
<name>A0A8S5NVG3_9CAUD</name>
<protein>
    <submittedName>
        <fullName evidence="1">Uncharacterized protein</fullName>
    </submittedName>
</protein>
<sequence>MHLQTLRRQELKRARRIVLFFDVRHRAEGR</sequence>
<reference evidence="1" key="1">
    <citation type="journal article" date="2021" name="Proc. Natl. Acad. Sci. U.S.A.">
        <title>A Catalog of Tens of Thousands of Viruses from Human Metagenomes Reveals Hidden Associations with Chronic Diseases.</title>
        <authorList>
            <person name="Tisza M.J."/>
            <person name="Buck C.B."/>
        </authorList>
    </citation>
    <scope>NUCLEOTIDE SEQUENCE</scope>
    <source>
        <strain evidence="1">Cte5Z19</strain>
    </source>
</reference>
<organism evidence="1">
    <name type="scientific">Myoviridae sp. cte5Z19</name>
    <dbReference type="NCBI Taxonomy" id="2825145"/>
    <lineage>
        <taxon>Viruses</taxon>
        <taxon>Duplodnaviria</taxon>
        <taxon>Heunggongvirae</taxon>
        <taxon>Uroviricota</taxon>
        <taxon>Caudoviricetes</taxon>
    </lineage>
</organism>
<evidence type="ECO:0000313" key="1">
    <source>
        <dbReference type="EMBL" id="DAD98194.1"/>
    </source>
</evidence>
<proteinExistence type="predicted"/>